<evidence type="ECO:0000256" key="4">
    <source>
        <dbReference type="SAM" id="MobiDB-lite"/>
    </source>
</evidence>
<dbReference type="HAMAP" id="MF_00410">
    <property type="entry name" value="Ribosomal_eL31"/>
    <property type="match status" value="1"/>
</dbReference>
<dbReference type="Pfam" id="PF01198">
    <property type="entry name" value="Ribosomal_L31e"/>
    <property type="match status" value="1"/>
</dbReference>
<feature type="region of interest" description="Disordered" evidence="4">
    <location>
        <begin position="97"/>
        <end position="116"/>
    </location>
</feature>
<organism evidence="5">
    <name type="scientific">groundwater metagenome</name>
    <dbReference type="NCBI Taxonomy" id="717931"/>
    <lineage>
        <taxon>unclassified sequences</taxon>
        <taxon>metagenomes</taxon>
        <taxon>ecological metagenomes</taxon>
    </lineage>
</organism>
<dbReference type="GO" id="GO:0005840">
    <property type="term" value="C:ribosome"/>
    <property type="evidence" value="ECO:0007669"/>
    <property type="project" value="UniProtKB-KW"/>
</dbReference>
<proteinExistence type="inferred from homology"/>
<dbReference type="NCBIfam" id="NF002258">
    <property type="entry name" value="PRK01192.1-1"/>
    <property type="match status" value="1"/>
</dbReference>
<evidence type="ECO:0000313" key="5">
    <source>
        <dbReference type="EMBL" id="CEG13718.1"/>
    </source>
</evidence>
<dbReference type="InterPro" id="IPR000054">
    <property type="entry name" value="Ribosomal_eL31"/>
</dbReference>
<dbReference type="EMBL" id="CCXY01000396">
    <property type="protein sequence ID" value="CEG13718.1"/>
    <property type="molecule type" value="Genomic_DNA"/>
</dbReference>
<keyword evidence="3" id="KW-0687">Ribonucleoprotein</keyword>
<name>A0A098ECH9_9ZZZZ</name>
<keyword evidence="2 5" id="KW-0689">Ribosomal protein</keyword>
<sequence length="199" mass="22923">MAQEKAVKKEGTKKTAEEIKKETKPAEEVISEDKSKKKTTTEDIKEETKHEENVIPEGENKEGSKATKTKTEPAENTKEIKEEKKQEIKLEEKVTKVTEEKTTETKEEGAKVEKPEEKKTLGKVYTIPLSDVYNQPWSKRTRKATRMVREFLQKHTKKEVKIAGDVNEAIWARGMKHPPRKIRVNVEIEDNIATARLLK</sequence>
<accession>A0A098ECH9</accession>
<feature type="region of interest" description="Disordered" evidence="4">
    <location>
        <begin position="1"/>
        <end position="85"/>
    </location>
</feature>
<dbReference type="GO" id="GO:0003735">
    <property type="term" value="F:structural constituent of ribosome"/>
    <property type="evidence" value="ECO:0007669"/>
    <property type="project" value="InterPro"/>
</dbReference>
<comment type="similarity">
    <text evidence="1">Belongs to the eukaryotic ribosomal protein eL31 family.</text>
</comment>
<dbReference type="InterPro" id="IPR023621">
    <property type="entry name" value="Ribosomal_eL31_dom_sf"/>
</dbReference>
<gene>
    <name evidence="5" type="ORF">MSIBF_A4550003</name>
</gene>
<protein>
    <submittedName>
        <fullName evidence="5">50S ribosomal protein L31e (Modular protein)</fullName>
    </submittedName>
</protein>
<evidence type="ECO:0000256" key="2">
    <source>
        <dbReference type="ARBA" id="ARBA00022980"/>
    </source>
</evidence>
<dbReference type="SMART" id="SM01380">
    <property type="entry name" value="Ribosomal_L31e"/>
    <property type="match status" value="1"/>
</dbReference>
<dbReference type="GO" id="GO:0006412">
    <property type="term" value="P:translation"/>
    <property type="evidence" value="ECO:0007669"/>
    <property type="project" value="InterPro"/>
</dbReference>
<dbReference type="SUPFAM" id="SSF54575">
    <property type="entry name" value="Ribosomal protein L31e"/>
    <property type="match status" value="1"/>
</dbReference>
<dbReference type="GO" id="GO:1990904">
    <property type="term" value="C:ribonucleoprotein complex"/>
    <property type="evidence" value="ECO:0007669"/>
    <property type="project" value="UniProtKB-KW"/>
</dbReference>
<dbReference type="PROSITE" id="PS01144">
    <property type="entry name" value="RIBOSOMAL_L31E"/>
    <property type="match status" value="1"/>
</dbReference>
<evidence type="ECO:0000256" key="1">
    <source>
        <dbReference type="ARBA" id="ARBA00010808"/>
    </source>
</evidence>
<evidence type="ECO:0000256" key="3">
    <source>
        <dbReference type="ARBA" id="ARBA00023274"/>
    </source>
</evidence>
<dbReference type="Gene3D" id="3.10.440.10">
    <property type="match status" value="1"/>
</dbReference>
<dbReference type="InterPro" id="IPR020052">
    <property type="entry name" value="Ribosomal_eL31_CS"/>
</dbReference>
<reference evidence="5" key="1">
    <citation type="submission" date="2014-09" db="EMBL/GenBank/DDBJ databases">
        <authorList>
            <person name="Probst J Alexander"/>
        </authorList>
    </citation>
    <scope>NUCLEOTIDE SEQUENCE</scope>
</reference>
<dbReference type="AlphaFoldDB" id="A0A098ECH9"/>